<sequence length="41" mass="4633">MCIAGRRAWLRNVRVLSRYSATPTSPRRQAENCRGKADLGD</sequence>
<name>X7XPM5_MYCKA</name>
<protein>
    <submittedName>
        <fullName evidence="2">Uncharacterized protein</fullName>
    </submittedName>
</protein>
<reference evidence="2 3" key="1">
    <citation type="submission" date="2013-12" db="EMBL/GenBank/DDBJ databases">
        <authorList>
            <person name="Brown-Elliot B."/>
            <person name="Wallace R."/>
            <person name="Lenaerts A."/>
            <person name="Ordway D."/>
            <person name="DeGroote M.A."/>
            <person name="Parker T."/>
            <person name="Sizemore C."/>
            <person name="Tallon L.J."/>
            <person name="Sadzewicz L.K."/>
            <person name="Sengamalay N."/>
            <person name="Fraser C.M."/>
            <person name="Hine E."/>
            <person name="Shefchek K.A."/>
            <person name="Das S.P."/>
            <person name="Tettelin H."/>
        </authorList>
    </citation>
    <scope>NUCLEOTIDE SEQUENCE [LARGE SCALE GENOMIC DNA]</scope>
    <source>
        <strain evidence="2 3">662</strain>
    </source>
</reference>
<dbReference type="EMBL" id="JAOA01000038">
    <property type="protein sequence ID" value="ETZ96758.1"/>
    <property type="molecule type" value="Genomic_DNA"/>
</dbReference>
<dbReference type="PATRIC" id="fig|1299326.3.peg.6611"/>
<feature type="compositionally biased region" description="Basic and acidic residues" evidence="1">
    <location>
        <begin position="28"/>
        <end position="41"/>
    </location>
</feature>
<evidence type="ECO:0000313" key="3">
    <source>
        <dbReference type="Proteomes" id="UP000020561"/>
    </source>
</evidence>
<organism evidence="2 3">
    <name type="scientific">Mycobacterium kansasii 662</name>
    <dbReference type="NCBI Taxonomy" id="1299326"/>
    <lineage>
        <taxon>Bacteria</taxon>
        <taxon>Bacillati</taxon>
        <taxon>Actinomycetota</taxon>
        <taxon>Actinomycetes</taxon>
        <taxon>Mycobacteriales</taxon>
        <taxon>Mycobacteriaceae</taxon>
        <taxon>Mycobacterium</taxon>
    </lineage>
</organism>
<evidence type="ECO:0000256" key="1">
    <source>
        <dbReference type="SAM" id="MobiDB-lite"/>
    </source>
</evidence>
<accession>X7XPM5</accession>
<gene>
    <name evidence="2" type="ORF">I545_6887</name>
</gene>
<comment type="caution">
    <text evidence="2">The sequence shown here is derived from an EMBL/GenBank/DDBJ whole genome shotgun (WGS) entry which is preliminary data.</text>
</comment>
<proteinExistence type="predicted"/>
<dbReference type="Proteomes" id="UP000020561">
    <property type="component" value="Unassembled WGS sequence"/>
</dbReference>
<feature type="region of interest" description="Disordered" evidence="1">
    <location>
        <begin position="21"/>
        <end position="41"/>
    </location>
</feature>
<evidence type="ECO:0000313" key="2">
    <source>
        <dbReference type="EMBL" id="ETZ96758.1"/>
    </source>
</evidence>
<dbReference type="AlphaFoldDB" id="X7XPM5"/>